<dbReference type="EMBL" id="CP025958">
    <property type="protein sequence ID" value="AWM41546.1"/>
    <property type="molecule type" value="Genomic_DNA"/>
</dbReference>
<name>A0A2Z3HCU1_9BACT</name>
<dbReference type="KEGG" id="gog:C1280_34130"/>
<feature type="domain" description="Phosphotyrosine protein phosphatase I" evidence="2">
    <location>
        <begin position="22"/>
        <end position="147"/>
    </location>
</feature>
<evidence type="ECO:0000256" key="1">
    <source>
        <dbReference type="ARBA" id="ARBA00022849"/>
    </source>
</evidence>
<keyword evidence="1" id="KW-0059">Arsenical resistance</keyword>
<proteinExistence type="predicted"/>
<reference evidence="3 4" key="1">
    <citation type="submission" date="2018-01" db="EMBL/GenBank/DDBJ databases">
        <title>G. obscuriglobus.</title>
        <authorList>
            <person name="Franke J."/>
            <person name="Blomberg W."/>
            <person name="Selmecki A."/>
        </authorList>
    </citation>
    <scope>NUCLEOTIDE SEQUENCE [LARGE SCALE GENOMIC DNA]</scope>
    <source>
        <strain evidence="3 4">DSM 5831</strain>
    </source>
</reference>
<dbReference type="GO" id="GO:0046685">
    <property type="term" value="P:response to arsenic-containing substance"/>
    <property type="evidence" value="ECO:0007669"/>
    <property type="project" value="UniProtKB-KW"/>
</dbReference>
<dbReference type="SUPFAM" id="SSF52788">
    <property type="entry name" value="Phosphotyrosine protein phosphatases I"/>
    <property type="match status" value="1"/>
</dbReference>
<dbReference type="Pfam" id="PF01451">
    <property type="entry name" value="LMWPc"/>
    <property type="match status" value="1"/>
</dbReference>
<protein>
    <submittedName>
        <fullName evidence="3">Arsenate reductase ArsC</fullName>
    </submittedName>
</protein>
<dbReference type="Proteomes" id="UP000245802">
    <property type="component" value="Chromosome"/>
</dbReference>
<evidence type="ECO:0000259" key="2">
    <source>
        <dbReference type="SMART" id="SM00226"/>
    </source>
</evidence>
<evidence type="ECO:0000313" key="3">
    <source>
        <dbReference type="EMBL" id="AWM41546.1"/>
    </source>
</evidence>
<dbReference type="AlphaFoldDB" id="A0A2Z3HCU1"/>
<dbReference type="CDD" id="cd16345">
    <property type="entry name" value="LMWP_ArsC"/>
    <property type="match status" value="1"/>
</dbReference>
<dbReference type="OrthoDB" id="9784339at2"/>
<dbReference type="PANTHER" id="PTHR43428:SF1">
    <property type="entry name" value="ARSENATE REDUCTASE"/>
    <property type="match status" value="1"/>
</dbReference>
<keyword evidence="4" id="KW-1185">Reference proteome</keyword>
<sequence>MDWLTCVGGIIVSAGGVMAGQKRVLFVCVENSNRSQMAEAFARLHGGAGVEASSAGSRPSGRVNPRAVEFMKEVGYDLTTHTSKSLADFNGQNIDVAVTMGCGDECPHVRAGRREEWQIPDPKEMPPERYREVRDLIERKVKDLLASL</sequence>
<dbReference type="SMART" id="SM00226">
    <property type="entry name" value="LMWPc"/>
    <property type="match status" value="1"/>
</dbReference>
<dbReference type="InterPro" id="IPR036196">
    <property type="entry name" value="Ptyr_pPase_sf"/>
</dbReference>
<dbReference type="InterPro" id="IPR023485">
    <property type="entry name" value="Ptyr_pPase"/>
</dbReference>
<organism evidence="3 4">
    <name type="scientific">Gemmata obscuriglobus</name>
    <dbReference type="NCBI Taxonomy" id="114"/>
    <lineage>
        <taxon>Bacteria</taxon>
        <taxon>Pseudomonadati</taxon>
        <taxon>Planctomycetota</taxon>
        <taxon>Planctomycetia</taxon>
        <taxon>Gemmatales</taxon>
        <taxon>Gemmataceae</taxon>
        <taxon>Gemmata</taxon>
    </lineage>
</organism>
<evidence type="ECO:0000313" key="4">
    <source>
        <dbReference type="Proteomes" id="UP000245802"/>
    </source>
</evidence>
<accession>A0A2Z3HCU1</accession>
<dbReference type="PANTHER" id="PTHR43428">
    <property type="entry name" value="ARSENATE REDUCTASE"/>
    <property type="match status" value="1"/>
</dbReference>
<gene>
    <name evidence="3" type="ORF">C1280_34130</name>
</gene>
<dbReference type="Gene3D" id="3.40.50.2300">
    <property type="match status" value="1"/>
</dbReference>